<dbReference type="OrthoDB" id="197151at2157"/>
<protein>
    <submittedName>
        <fullName evidence="2">Zn-dependent hydrolase, glyoxylase</fullName>
    </submittedName>
</protein>
<evidence type="ECO:0000259" key="1">
    <source>
        <dbReference type="SMART" id="SM00849"/>
    </source>
</evidence>
<sequence length="334" mass="38739">MENTSLEFPSWLHRIKVPIPIESLKYINVYMISDSNSFSLIDSGMYNMRSFHELSREIKKNGYKINEMESVIVTHFHVDHITLSPVLYSLGASDFYLGLKDEKVLRRGFDKFITKALKIYINHGMPPSEANEISKFHPAMKLVDVYTNDLQEIPWITMSNDSEIDLYGIKFKIIEVPGHTPGQINLYNKENDIIFTGDHILDPITPQITLTDENTDPLGDYLSSLEKISSLNAKIAFPGHKEPILNPSKRAKEIIKHHEERLNEIMKLISKNSLTAYEIAKKVKWRASYNSWEEYPYPERFFAMGETLAHLKRLEKLNLVEKKETKNVYTWSII</sequence>
<dbReference type="PANTHER" id="PTHR23131:SF4">
    <property type="entry name" value="METALLO-BETA-LACTAMASE SUPERFAMILY POTEIN"/>
    <property type="match status" value="1"/>
</dbReference>
<gene>
    <name evidence="2" type="ordered locus">Calag_1085</name>
</gene>
<name>L0ACE4_CALLD</name>
<dbReference type="Proteomes" id="UP000010469">
    <property type="component" value="Chromosome"/>
</dbReference>
<dbReference type="PANTHER" id="PTHR23131">
    <property type="entry name" value="ENDORIBONUCLEASE LACTB2"/>
    <property type="match status" value="1"/>
</dbReference>
<evidence type="ECO:0000313" key="3">
    <source>
        <dbReference type="Proteomes" id="UP000010469"/>
    </source>
</evidence>
<proteinExistence type="predicted"/>
<dbReference type="GO" id="GO:0016787">
    <property type="term" value="F:hydrolase activity"/>
    <property type="evidence" value="ECO:0007669"/>
    <property type="project" value="UniProtKB-KW"/>
</dbReference>
<dbReference type="STRING" id="1056495.Calag_1085"/>
<dbReference type="EMBL" id="CP003378">
    <property type="protein sequence ID" value="AFZ70807.1"/>
    <property type="molecule type" value="Genomic_DNA"/>
</dbReference>
<accession>L0ACE4</accession>
<dbReference type="Pfam" id="PF00753">
    <property type="entry name" value="Lactamase_B"/>
    <property type="match status" value="1"/>
</dbReference>
<dbReference type="InParanoid" id="L0ACE4"/>
<keyword evidence="3" id="KW-1185">Reference proteome</keyword>
<dbReference type="HOGENOM" id="CLU_048478_0_0_2"/>
<dbReference type="RefSeq" id="WP_015232704.1">
    <property type="nucleotide sequence ID" value="NC_019791.1"/>
</dbReference>
<dbReference type="KEGG" id="clg:Calag_1085"/>
<dbReference type="Gene3D" id="3.60.15.10">
    <property type="entry name" value="Ribonuclease Z/Hydroxyacylglutathione hydrolase-like"/>
    <property type="match status" value="1"/>
</dbReference>
<reference evidence="3" key="1">
    <citation type="submission" date="2012-03" db="EMBL/GenBank/DDBJ databases">
        <title>Complete genome of Caldisphaera lagunensis DSM 15908.</title>
        <authorList>
            <person name="Lucas S."/>
            <person name="Copeland A."/>
            <person name="Lapidus A."/>
            <person name="Glavina del Rio T."/>
            <person name="Dalin E."/>
            <person name="Tice H."/>
            <person name="Bruce D."/>
            <person name="Goodwin L."/>
            <person name="Pitluck S."/>
            <person name="Peters L."/>
            <person name="Mikhailova N."/>
            <person name="Teshima H."/>
            <person name="Kyrpides N."/>
            <person name="Mavromatis K."/>
            <person name="Ivanova N."/>
            <person name="Brettin T."/>
            <person name="Detter J.C."/>
            <person name="Han C."/>
            <person name="Larimer F."/>
            <person name="Land M."/>
            <person name="Hauser L."/>
            <person name="Markowitz V."/>
            <person name="Cheng J.-F."/>
            <person name="Hugenholtz P."/>
            <person name="Woyke T."/>
            <person name="Wu D."/>
            <person name="Spring S."/>
            <person name="Schroeder M."/>
            <person name="Brambilla E."/>
            <person name="Klenk H.-P."/>
            <person name="Eisen J.A."/>
        </authorList>
    </citation>
    <scope>NUCLEOTIDE SEQUENCE [LARGE SCALE GENOMIC DNA]</scope>
    <source>
        <strain evidence="3">DSM 15908 / JCM 11604 / IC-154</strain>
    </source>
</reference>
<dbReference type="AlphaFoldDB" id="L0ACE4"/>
<dbReference type="Gene3D" id="1.10.10.10">
    <property type="entry name" value="Winged helix-like DNA-binding domain superfamily/Winged helix DNA-binding domain"/>
    <property type="match status" value="1"/>
</dbReference>
<dbReference type="InterPro" id="IPR050662">
    <property type="entry name" value="Sec-metab_biosynth-thioest"/>
</dbReference>
<keyword evidence="2" id="KW-0378">Hydrolase</keyword>
<dbReference type="InterPro" id="IPR036388">
    <property type="entry name" value="WH-like_DNA-bd_sf"/>
</dbReference>
<dbReference type="InterPro" id="IPR036866">
    <property type="entry name" value="RibonucZ/Hydroxyglut_hydro"/>
</dbReference>
<dbReference type="InterPro" id="IPR001279">
    <property type="entry name" value="Metallo-B-lactamas"/>
</dbReference>
<dbReference type="FunCoup" id="L0ACE4">
    <property type="interactions" value="101"/>
</dbReference>
<dbReference type="GeneID" id="14212345"/>
<organism evidence="2 3">
    <name type="scientific">Caldisphaera lagunensis (strain DSM 15908 / JCM 11604 / ANMR 0165 / IC-154)</name>
    <dbReference type="NCBI Taxonomy" id="1056495"/>
    <lineage>
        <taxon>Archaea</taxon>
        <taxon>Thermoproteota</taxon>
        <taxon>Thermoprotei</taxon>
        <taxon>Acidilobales</taxon>
        <taxon>Caldisphaeraceae</taxon>
        <taxon>Caldisphaera</taxon>
    </lineage>
</organism>
<evidence type="ECO:0000313" key="2">
    <source>
        <dbReference type="EMBL" id="AFZ70807.1"/>
    </source>
</evidence>
<dbReference type="eggNOG" id="arCOG00498">
    <property type="taxonomic scope" value="Archaea"/>
</dbReference>
<feature type="domain" description="Metallo-beta-lactamase" evidence="1">
    <location>
        <begin position="26"/>
        <end position="240"/>
    </location>
</feature>
<dbReference type="SMART" id="SM00849">
    <property type="entry name" value="Lactamase_B"/>
    <property type="match status" value="1"/>
</dbReference>
<dbReference type="SUPFAM" id="SSF56281">
    <property type="entry name" value="Metallo-hydrolase/oxidoreductase"/>
    <property type="match status" value="1"/>
</dbReference>